<accession>A0A290Z7M1</accession>
<dbReference type="RefSeq" id="WP_096494724.1">
    <property type="nucleotide sequence ID" value="NZ_CP023445.1"/>
</dbReference>
<evidence type="ECO:0008006" key="4">
    <source>
        <dbReference type="Google" id="ProtNLM"/>
    </source>
</evidence>
<gene>
    <name evidence="2" type="ORF">CNX65_18440</name>
</gene>
<dbReference type="KEGG" id="apre:CNX65_18440"/>
<dbReference type="Proteomes" id="UP000218505">
    <property type="component" value="Chromosome"/>
</dbReference>
<evidence type="ECO:0000313" key="3">
    <source>
        <dbReference type="Proteomes" id="UP000218505"/>
    </source>
</evidence>
<name>A0A290Z7M1_9PSEU</name>
<reference evidence="2" key="1">
    <citation type="submission" date="2017-09" db="EMBL/GenBank/DDBJ databases">
        <title>Complete Genome Sequence of ansamitocin-producing Bacterium Actinosynnema pretiosum X47.</title>
        <authorList>
            <person name="Cao G."/>
            <person name="Zong G."/>
            <person name="Zhong C."/>
            <person name="Fu J."/>
        </authorList>
    </citation>
    <scope>NUCLEOTIDE SEQUENCE [LARGE SCALE GENOMIC DNA]</scope>
    <source>
        <strain evidence="2">X47</strain>
    </source>
</reference>
<sequence>MATLTAPQGTLLLLHIGIERADLPTEPGFGSGSTCRNRMLKWAEGGVGQFLDGVMLAESHVADRIDPIGARPARNTKSPSAAQVTRWSWRSAPANPDARGGGPL</sequence>
<proteinExistence type="predicted"/>
<dbReference type="AlphaFoldDB" id="A0A290Z7M1"/>
<keyword evidence="3" id="KW-1185">Reference proteome</keyword>
<feature type="compositionally biased region" description="Polar residues" evidence="1">
    <location>
        <begin position="75"/>
        <end position="88"/>
    </location>
</feature>
<organism evidence="2 3">
    <name type="scientific">Actinosynnema pretiosum</name>
    <dbReference type="NCBI Taxonomy" id="42197"/>
    <lineage>
        <taxon>Bacteria</taxon>
        <taxon>Bacillati</taxon>
        <taxon>Actinomycetota</taxon>
        <taxon>Actinomycetes</taxon>
        <taxon>Pseudonocardiales</taxon>
        <taxon>Pseudonocardiaceae</taxon>
        <taxon>Actinosynnema</taxon>
    </lineage>
</organism>
<protein>
    <recommendedName>
        <fullName evidence="4">Transposase</fullName>
    </recommendedName>
</protein>
<evidence type="ECO:0000256" key="1">
    <source>
        <dbReference type="SAM" id="MobiDB-lite"/>
    </source>
</evidence>
<feature type="region of interest" description="Disordered" evidence="1">
    <location>
        <begin position="66"/>
        <end position="104"/>
    </location>
</feature>
<evidence type="ECO:0000313" key="2">
    <source>
        <dbReference type="EMBL" id="ATE55020.1"/>
    </source>
</evidence>
<dbReference type="EMBL" id="CP023445">
    <property type="protein sequence ID" value="ATE55020.1"/>
    <property type="molecule type" value="Genomic_DNA"/>
</dbReference>